<keyword evidence="1" id="KW-0677">Repeat</keyword>
<reference evidence="4 5" key="1">
    <citation type="submission" date="2018-05" db="EMBL/GenBank/DDBJ databases">
        <title>Chitinophaga sp. K3CV102501T nov., isolated from isolated from a monsoon evergreen broad-leaved forest soil.</title>
        <authorList>
            <person name="Lv Y."/>
        </authorList>
    </citation>
    <scope>NUCLEOTIDE SEQUENCE [LARGE SCALE GENOMIC DNA]</scope>
    <source>
        <strain evidence="4 5">GDMCC 1.1325</strain>
    </source>
</reference>
<comment type="caution">
    <text evidence="4">The sequence shown here is derived from an EMBL/GenBank/DDBJ whole genome shotgun (WGS) entry which is preliminary data.</text>
</comment>
<evidence type="ECO:0008006" key="6">
    <source>
        <dbReference type="Google" id="ProtNLM"/>
    </source>
</evidence>
<gene>
    <name evidence="4" type="ORF">DF182_16080</name>
</gene>
<feature type="repeat" description="TPR" evidence="3">
    <location>
        <begin position="294"/>
        <end position="327"/>
    </location>
</feature>
<name>A0A365Y6P4_9BACT</name>
<evidence type="ECO:0000256" key="2">
    <source>
        <dbReference type="ARBA" id="ARBA00022803"/>
    </source>
</evidence>
<dbReference type="OrthoDB" id="1391234at2"/>
<dbReference type="PANTHER" id="PTHR44858">
    <property type="entry name" value="TETRATRICOPEPTIDE REPEAT PROTEIN 6"/>
    <property type="match status" value="1"/>
</dbReference>
<keyword evidence="2 3" id="KW-0802">TPR repeat</keyword>
<evidence type="ECO:0000313" key="4">
    <source>
        <dbReference type="EMBL" id="RBL93998.1"/>
    </source>
</evidence>
<evidence type="ECO:0000256" key="1">
    <source>
        <dbReference type="ARBA" id="ARBA00022737"/>
    </source>
</evidence>
<accession>A0A365Y6P4</accession>
<dbReference type="EMBL" id="QFFJ01000001">
    <property type="protein sequence ID" value="RBL93998.1"/>
    <property type="molecule type" value="Genomic_DNA"/>
</dbReference>
<evidence type="ECO:0000256" key="3">
    <source>
        <dbReference type="PROSITE-ProRule" id="PRU00339"/>
    </source>
</evidence>
<evidence type="ECO:0000313" key="5">
    <source>
        <dbReference type="Proteomes" id="UP000253410"/>
    </source>
</evidence>
<sequence length="764" mass="88591">MNLEELERLYNEQAYTVAIIQLEAYLEEHPAEAAAWHLMGLCKLEIAKAEDERDEMIAEYHTAYEAFSKALEYNPQHIQARVHRAYMGANVMGDKTAETLSDCQIIMDSGDEELITRALLYRFQIWVLENETDKALEDIHRSLEIYHSLYQDDLPQLNVAKFQCYTRIGDVYYHNDNKPVALDYYRQAFQCTVYNNRTLSTLHFALEMADYDFAADMLHIMSTAGEHRDDDMLKILQKVKALLDQGVRHSALAREYCWGTIDFWNQFYGDDDAEGTLEQISTGKRFIALYPEESYFYHFTGTALFNIGSFSEALPYYEKAIAIRAYPSSIIRWYYAYYKTQGKLPEGWPDTDYSIAYDWYSAGVICSELIQQEQNADARKALTQLKKFLYQKAFSLYYPYWYENTGSSYAGHPHHFAMCCNNYGITLFELGSYEEAIHVHSVGYNMSPFWEQLESRADAFHQLGKYAEAVADRQLILSNFISTLPLVYYVSIHERVIEDLTTLERFDEALTLYNKILAEYEEWIAVDMEELEKEEKDIIIYNIDRIKTGRAFIKTNSQDDLSERIQALEKHLEEKPDDSDAYFNLMYLYFDNAQYEHCIGAVNNRISIGGIQRLPLVSQMKIYYFRGKAALKLERYTAAIQDMLQTLEIMAKGDESDNSPNNRCGVYAYLAEAYLGLHDHDNSLLYCNQCTEIYKSMNWSWDAESSTFHFTMALAQEGKGDVSACKKIIDRILENDPGFQPALSKKAALKNNSGLFSFLRKKKD</sequence>
<dbReference type="PANTHER" id="PTHR44858:SF1">
    <property type="entry name" value="UDP-N-ACETYLGLUCOSAMINE--PEPTIDE N-ACETYLGLUCOSAMINYLTRANSFERASE SPINDLY-RELATED"/>
    <property type="match status" value="1"/>
</dbReference>
<dbReference type="InterPro" id="IPR019734">
    <property type="entry name" value="TPR_rpt"/>
</dbReference>
<dbReference type="PROSITE" id="PS50005">
    <property type="entry name" value="TPR"/>
    <property type="match status" value="1"/>
</dbReference>
<dbReference type="InterPro" id="IPR011990">
    <property type="entry name" value="TPR-like_helical_dom_sf"/>
</dbReference>
<organism evidence="4 5">
    <name type="scientific">Chitinophaga flava</name>
    <dbReference type="NCBI Taxonomy" id="2259036"/>
    <lineage>
        <taxon>Bacteria</taxon>
        <taxon>Pseudomonadati</taxon>
        <taxon>Bacteroidota</taxon>
        <taxon>Chitinophagia</taxon>
        <taxon>Chitinophagales</taxon>
        <taxon>Chitinophagaceae</taxon>
        <taxon>Chitinophaga</taxon>
    </lineage>
</organism>
<dbReference type="Proteomes" id="UP000253410">
    <property type="component" value="Unassembled WGS sequence"/>
</dbReference>
<dbReference type="RefSeq" id="WP_113616649.1">
    <property type="nucleotide sequence ID" value="NZ_QFFJ01000001.1"/>
</dbReference>
<protein>
    <recommendedName>
        <fullName evidence="6">Tetratricopeptide repeat protein</fullName>
    </recommendedName>
</protein>
<keyword evidence="5" id="KW-1185">Reference proteome</keyword>
<dbReference type="AlphaFoldDB" id="A0A365Y6P4"/>
<dbReference type="InterPro" id="IPR050498">
    <property type="entry name" value="Ycf3"/>
</dbReference>
<dbReference type="Gene3D" id="1.25.40.10">
    <property type="entry name" value="Tetratricopeptide repeat domain"/>
    <property type="match status" value="5"/>
</dbReference>
<dbReference type="SUPFAM" id="SSF48452">
    <property type="entry name" value="TPR-like"/>
    <property type="match status" value="4"/>
</dbReference>
<dbReference type="SMART" id="SM00028">
    <property type="entry name" value="TPR"/>
    <property type="match status" value="9"/>
</dbReference>
<proteinExistence type="predicted"/>